<organism evidence="2 3">
    <name type="scientific">Rhododendron simsii</name>
    <name type="common">Sims's rhododendron</name>
    <dbReference type="NCBI Taxonomy" id="118357"/>
    <lineage>
        <taxon>Eukaryota</taxon>
        <taxon>Viridiplantae</taxon>
        <taxon>Streptophyta</taxon>
        <taxon>Embryophyta</taxon>
        <taxon>Tracheophyta</taxon>
        <taxon>Spermatophyta</taxon>
        <taxon>Magnoliopsida</taxon>
        <taxon>eudicotyledons</taxon>
        <taxon>Gunneridae</taxon>
        <taxon>Pentapetalae</taxon>
        <taxon>asterids</taxon>
        <taxon>Ericales</taxon>
        <taxon>Ericaceae</taxon>
        <taxon>Ericoideae</taxon>
        <taxon>Rhodoreae</taxon>
        <taxon>Rhododendron</taxon>
    </lineage>
</organism>
<dbReference type="InterPro" id="IPR044809">
    <property type="entry name" value="AUF1-like"/>
</dbReference>
<evidence type="ECO:0000313" key="3">
    <source>
        <dbReference type="Proteomes" id="UP000626092"/>
    </source>
</evidence>
<dbReference type="OrthoDB" id="812961at2759"/>
<dbReference type="AlphaFoldDB" id="A0A834FXV9"/>
<dbReference type="SUPFAM" id="SSF81383">
    <property type="entry name" value="F-box domain"/>
    <property type="match status" value="1"/>
</dbReference>
<dbReference type="Proteomes" id="UP000626092">
    <property type="component" value="Unassembled WGS sequence"/>
</dbReference>
<dbReference type="EMBL" id="WJXA01000013">
    <property type="protein sequence ID" value="KAF7119519.1"/>
    <property type="molecule type" value="Genomic_DNA"/>
</dbReference>
<feature type="domain" description="F-box" evidence="1">
    <location>
        <begin position="13"/>
        <end position="51"/>
    </location>
</feature>
<comment type="caution">
    <text evidence="2">The sequence shown here is derived from an EMBL/GenBank/DDBJ whole genome shotgun (WGS) entry which is preliminary data.</text>
</comment>
<evidence type="ECO:0000313" key="2">
    <source>
        <dbReference type="EMBL" id="KAF7119519.1"/>
    </source>
</evidence>
<dbReference type="InterPro" id="IPR001810">
    <property type="entry name" value="F-box_dom"/>
</dbReference>
<gene>
    <name evidence="2" type="ORF">RHSIM_Rhsim13G0214200</name>
</gene>
<proteinExistence type="predicted"/>
<keyword evidence="3" id="KW-1185">Reference proteome</keyword>
<reference evidence="2" key="1">
    <citation type="submission" date="2019-11" db="EMBL/GenBank/DDBJ databases">
        <authorList>
            <person name="Liu Y."/>
            <person name="Hou J."/>
            <person name="Li T.-Q."/>
            <person name="Guan C.-H."/>
            <person name="Wu X."/>
            <person name="Wu H.-Z."/>
            <person name="Ling F."/>
            <person name="Zhang R."/>
            <person name="Shi X.-G."/>
            <person name="Ren J.-P."/>
            <person name="Chen E.-F."/>
            <person name="Sun J.-M."/>
        </authorList>
    </citation>
    <scope>NUCLEOTIDE SEQUENCE</scope>
    <source>
        <strain evidence="2">Adult_tree_wgs_1</strain>
        <tissue evidence="2">Leaves</tissue>
    </source>
</reference>
<accession>A0A834FXV9</accession>
<dbReference type="InterPro" id="IPR036047">
    <property type="entry name" value="F-box-like_dom_sf"/>
</dbReference>
<evidence type="ECO:0000259" key="1">
    <source>
        <dbReference type="Pfam" id="PF00646"/>
    </source>
</evidence>
<protein>
    <recommendedName>
        <fullName evidence="1">F-box domain-containing protein</fullName>
    </recommendedName>
</protein>
<dbReference type="PANTHER" id="PTHR31215">
    <property type="entry name" value="OS05G0510400 PROTEIN-RELATED"/>
    <property type="match status" value="1"/>
</dbReference>
<dbReference type="Pfam" id="PF00646">
    <property type="entry name" value="F-box"/>
    <property type="match status" value="1"/>
</dbReference>
<name>A0A834FXV9_RHOSS</name>
<sequence length="336" mass="37557">MSSVREEAAENQFHRLPDDVVVGIFEKVSDIECLCRCFLVSKRFSSLILRVQTVSIKGVTLDCKSSKSGKGTQTINPFGGNGLLGKFSNLVLKPFRYLHKLALSPPPSLQFNIPGLAFLALLKQVRSLNLEVISDFDADNDCVFKWGADFTAEHPSVTFLFAKSLSKMTTELQEEDEDGSENRRITREELLPRASLAFECIEGASRWLGILSHVVTKYPMLQNLTISDSMNKGVKLRLGGEKLVEYRNAFDLDKVVSLSDSWTPEYMRVGFVPVLPLPMSGYVMKVVTIFNFRMSAADDSEAYSAMLDAFAEEQGVFLEALVQILEKHKGSIMMRT</sequence>